<name>A0ABV4W4E8_9GAMM</name>
<sequence length="161" mass="18023">MSDFTQLPKQIASCMQRAGAPLSEDQRLLLVGYLAPFQQELEQSKSGHAEKISSLQIDLVKSSSEILEMASCLAECLDDINQAINATMRSGNGGKLWVDGRELSTHQVADRLENLMIKRDRILKALHPLREHKQCTYPSCNCPFDKGQDDPCLKNLPVIRK</sequence>
<proteinExistence type="predicted"/>
<dbReference type="EMBL" id="JBHFLD010000006">
    <property type="protein sequence ID" value="MFB2715057.1"/>
    <property type="molecule type" value="Genomic_DNA"/>
</dbReference>
<dbReference type="RefSeq" id="WP_374813416.1">
    <property type="nucleotide sequence ID" value="NZ_JBHFLD010000006.1"/>
</dbReference>
<organism evidence="1 2">
    <name type="scientific">Marinobacter shengliensis</name>
    <dbReference type="NCBI Taxonomy" id="1389223"/>
    <lineage>
        <taxon>Bacteria</taxon>
        <taxon>Pseudomonadati</taxon>
        <taxon>Pseudomonadota</taxon>
        <taxon>Gammaproteobacteria</taxon>
        <taxon>Pseudomonadales</taxon>
        <taxon>Marinobacteraceae</taxon>
        <taxon>Marinobacter</taxon>
    </lineage>
</organism>
<reference evidence="1 2" key="1">
    <citation type="submission" date="2024-09" db="EMBL/GenBank/DDBJ databases">
        <title>Draft genome sequences of 6 high pH adapted Marinobacter shengliensis sp. isolated from Mariana forearc serpentinite mud volcanoes.</title>
        <authorList>
            <person name="Elkassas S."/>
            <person name="Serres M."/>
            <person name="Michael N."/>
            <person name="Amina P."/>
            <person name="Teodora Z."/>
            <person name="Julie H."/>
        </authorList>
    </citation>
    <scope>NUCLEOTIDE SEQUENCE [LARGE SCALE GENOMIC DNA]</scope>
    <source>
        <strain evidence="1 2">EB4</strain>
    </source>
</reference>
<comment type="caution">
    <text evidence="1">The sequence shown here is derived from an EMBL/GenBank/DDBJ whole genome shotgun (WGS) entry which is preliminary data.</text>
</comment>
<protein>
    <submittedName>
        <fullName evidence="1">Uncharacterized protein</fullName>
    </submittedName>
</protein>
<evidence type="ECO:0000313" key="2">
    <source>
        <dbReference type="Proteomes" id="UP001576762"/>
    </source>
</evidence>
<dbReference type="Proteomes" id="UP001576762">
    <property type="component" value="Unassembled WGS sequence"/>
</dbReference>
<evidence type="ECO:0000313" key="1">
    <source>
        <dbReference type="EMBL" id="MFB2715057.1"/>
    </source>
</evidence>
<gene>
    <name evidence="1" type="ORF">ACE05E_06115</name>
</gene>
<keyword evidence="2" id="KW-1185">Reference proteome</keyword>
<accession>A0ABV4W4E8</accession>